<dbReference type="EMBL" id="CAJHJG010001436">
    <property type="protein sequence ID" value="CAD6912395.1"/>
    <property type="molecule type" value="Genomic_DNA"/>
</dbReference>
<reference evidence="5" key="1">
    <citation type="submission" date="2016-04" db="EMBL/GenBank/DDBJ databases">
        <authorList>
            <person name="Nguyen H.D."/>
            <person name="Kesanakurti P."/>
            <person name="Cullis J."/>
            <person name="Levesque C.A."/>
            <person name="Hambleton S."/>
        </authorList>
    </citation>
    <scope>NUCLEOTIDE SEQUENCE</scope>
    <source>
        <strain evidence="5">DAOMC 238032</strain>
    </source>
</reference>
<feature type="region of interest" description="Disordered" evidence="2">
    <location>
        <begin position="713"/>
        <end position="873"/>
    </location>
</feature>
<evidence type="ECO:0000313" key="4">
    <source>
        <dbReference type="EMBL" id="CAD6912395.1"/>
    </source>
</evidence>
<evidence type="ECO:0000313" key="5">
    <source>
        <dbReference type="EMBL" id="KAE8265114.1"/>
    </source>
</evidence>
<dbReference type="AlphaFoldDB" id="A0A177VHR2"/>
<feature type="compositionally biased region" description="Polar residues" evidence="2">
    <location>
        <begin position="748"/>
        <end position="768"/>
    </location>
</feature>
<dbReference type="InterPro" id="IPR035979">
    <property type="entry name" value="RBD_domain_sf"/>
</dbReference>
<evidence type="ECO:0000259" key="3">
    <source>
        <dbReference type="PROSITE" id="PS50102"/>
    </source>
</evidence>
<sequence length="873" mass="93602">MSKDTDKTAKKRKAQAEVVAPVAAEAAVTEHESAPDNGEKSKKKTKNDDNNEGKAAAAKKDKKKNKRKAEDDALPSPVAPAPAVVEADQPESKKARKEQAKPKSKPSKKEKENSTRSSQTDFLSNNKGAADFDKELDALFAAVPPPPPPPAVNPAVAPSSKKAGSSASASAPAATKKGARTNDADAEAEADEDVDMEDADEDDDEEEEDAQAGDDEEAEEDDEELSELGSEDYNVLYDDGDEEEEDAKTSLKATTKATQGEDDDSDVADEEEEGAEDDDDEEEEEEEEAESADEEPEEGKTELVHETLRKPQDKDKLSARREREGDEEPRELKDRRTVFLGNVVIDAVKSKSLQKALHRHIQSFSPVPGLLKVMTVRFRSVPFSVPTDSMDTEGTGAKKLNERTQAYKEASRLLDNEEGRAQGKVFLNANQKRKVAYITQELNSKAAAVNAYVTVQHPDPKVVRETFGDAAVESGAVTAPVLAALLAVCLNGSTFEGRHLRADVVTPMEPSDVVTAGLDKLKSPVDGSLLVVGNLHTSRGTNSKATVFVGNLDFETEEEELRGFFEKMVREERGRPPASQQIKIVPASSSSSKSDGGALLFGAVTSEQEGEWVQDVRLVRDKATQMGKGFGYVRFVDSACVEEVLALYEAEDAYMQALKSGRAARAPPAPKGSQKKKAADDDGEDELVSAASRDTYRRRFKFKSRPLRVSPCKNVTASALPPNAGGGRAGAGASSSQNGRDGGDRNRSTNARGGSSNRGSFQKGSSSAAPPRPTKHLEPNAAIAAPEFFLLSKEERGAVKRADPARNARRMEKKLASKTKGKGDGDEGGKARVKLAQGKSMKKAGGGQHRKGAGSGSGKKTKSSTSAGVRRRP</sequence>
<comment type="caution">
    <text evidence="5">The sequence shown here is derived from an EMBL/GenBank/DDBJ whole genome shotgun (WGS) entry which is preliminary data.</text>
</comment>
<feature type="compositionally biased region" description="Basic and acidic residues" evidence="2">
    <location>
        <begin position="28"/>
        <end position="52"/>
    </location>
</feature>
<feature type="compositionally biased region" description="Basic and acidic residues" evidence="2">
    <location>
        <begin position="792"/>
        <end position="830"/>
    </location>
</feature>
<reference evidence="4" key="3">
    <citation type="submission" date="2020-10" db="EMBL/GenBank/DDBJ databases">
        <authorList>
            <person name="Sedaghatjoo S."/>
        </authorList>
    </citation>
    <scope>NUCLEOTIDE SEQUENCE</scope>
    <source>
        <strain evidence="4">AZH3</strain>
    </source>
</reference>
<evidence type="ECO:0000256" key="2">
    <source>
        <dbReference type="SAM" id="MobiDB-lite"/>
    </source>
</evidence>
<dbReference type="InterPro" id="IPR000504">
    <property type="entry name" value="RRM_dom"/>
</dbReference>
<protein>
    <recommendedName>
        <fullName evidence="3">RRM domain-containing protein</fullName>
    </recommendedName>
</protein>
<dbReference type="Gene3D" id="3.30.70.330">
    <property type="match status" value="1"/>
</dbReference>
<feature type="region of interest" description="Disordered" evidence="2">
    <location>
        <begin position="661"/>
        <end position="690"/>
    </location>
</feature>
<keyword evidence="1" id="KW-0694">RNA-binding</keyword>
<dbReference type="SUPFAM" id="SSF54928">
    <property type="entry name" value="RNA-binding domain, RBD"/>
    <property type="match status" value="1"/>
</dbReference>
<dbReference type="Proteomes" id="UP000077671">
    <property type="component" value="Unassembled WGS sequence"/>
</dbReference>
<feature type="compositionally biased region" description="Low complexity" evidence="2">
    <location>
        <begin position="863"/>
        <end position="873"/>
    </location>
</feature>
<dbReference type="InterPro" id="IPR012677">
    <property type="entry name" value="Nucleotide-bd_a/b_plait_sf"/>
</dbReference>
<feature type="compositionally biased region" description="Pro residues" evidence="2">
    <location>
        <begin position="143"/>
        <end position="152"/>
    </location>
</feature>
<feature type="compositionally biased region" description="Basic and acidic residues" evidence="2">
    <location>
        <begin position="298"/>
        <end position="330"/>
    </location>
</feature>
<organism evidence="5 6">
    <name type="scientific">Tilletia caries</name>
    <name type="common">wheat bunt fungus</name>
    <dbReference type="NCBI Taxonomy" id="13290"/>
    <lineage>
        <taxon>Eukaryota</taxon>
        <taxon>Fungi</taxon>
        <taxon>Dikarya</taxon>
        <taxon>Basidiomycota</taxon>
        <taxon>Ustilaginomycotina</taxon>
        <taxon>Exobasidiomycetes</taxon>
        <taxon>Tilletiales</taxon>
        <taxon>Tilletiaceae</taxon>
        <taxon>Tilletia</taxon>
    </lineage>
</organism>
<evidence type="ECO:0000313" key="7">
    <source>
        <dbReference type="Proteomes" id="UP000836402"/>
    </source>
</evidence>
<feature type="compositionally biased region" description="Basic and acidic residues" evidence="2">
    <location>
        <begin position="90"/>
        <end position="114"/>
    </location>
</feature>
<feature type="compositionally biased region" description="Acidic residues" evidence="2">
    <location>
        <begin position="184"/>
        <end position="230"/>
    </location>
</feature>
<keyword evidence="7" id="KW-1185">Reference proteome</keyword>
<evidence type="ECO:0000256" key="1">
    <source>
        <dbReference type="PROSITE-ProRule" id="PRU00176"/>
    </source>
</evidence>
<dbReference type="GO" id="GO:0003723">
    <property type="term" value="F:RNA binding"/>
    <property type="evidence" value="ECO:0007669"/>
    <property type="project" value="UniProtKB-UniRule"/>
</dbReference>
<feature type="compositionally biased region" description="Acidic residues" evidence="2">
    <location>
        <begin position="260"/>
        <end position="297"/>
    </location>
</feature>
<dbReference type="EMBL" id="LWDD02000028">
    <property type="protein sequence ID" value="KAE8265114.1"/>
    <property type="molecule type" value="Genomic_DNA"/>
</dbReference>
<proteinExistence type="predicted"/>
<feature type="compositionally biased region" description="Polar residues" evidence="2">
    <location>
        <begin position="115"/>
        <end position="127"/>
    </location>
</feature>
<accession>A0A177VHR2</accession>
<name>A0A177VHR2_9BASI</name>
<dbReference type="Proteomes" id="UP000836402">
    <property type="component" value="Unassembled WGS sequence"/>
</dbReference>
<dbReference type="PANTHER" id="PTHR36812">
    <property type="entry name" value="NEUROFILAMENT TRIPLET M PROTEIN-LIKE PROTEIN"/>
    <property type="match status" value="1"/>
</dbReference>
<evidence type="ECO:0000313" key="6">
    <source>
        <dbReference type="Proteomes" id="UP000077671"/>
    </source>
</evidence>
<gene>
    <name evidence="5" type="ORF">A4X03_0g470</name>
    <name evidence="4" type="ORF">JKIAZH3_G7798</name>
</gene>
<dbReference type="PANTHER" id="PTHR36812:SF9">
    <property type="entry name" value="MYB-LIKE PROTEIN X ISOFORM X1"/>
    <property type="match status" value="1"/>
</dbReference>
<feature type="region of interest" description="Disordered" evidence="2">
    <location>
        <begin position="1"/>
        <end position="330"/>
    </location>
</feature>
<dbReference type="SMART" id="SM00360">
    <property type="entry name" value="RRM"/>
    <property type="match status" value="1"/>
</dbReference>
<feature type="domain" description="RRM" evidence="3">
    <location>
        <begin position="545"/>
        <end position="671"/>
    </location>
</feature>
<reference evidence="5" key="2">
    <citation type="journal article" date="2019" name="IMA Fungus">
        <title>Genome sequencing and comparison of five Tilletia species to identify candidate genes for the detection of regulated species infecting wheat.</title>
        <authorList>
            <person name="Nguyen H.D.T."/>
            <person name="Sultana T."/>
            <person name="Kesanakurti P."/>
            <person name="Hambleton S."/>
        </authorList>
    </citation>
    <scope>NUCLEOTIDE SEQUENCE</scope>
    <source>
        <strain evidence="5">DAOMC 238032</strain>
    </source>
</reference>
<dbReference type="PROSITE" id="PS50102">
    <property type="entry name" value="RRM"/>
    <property type="match status" value="1"/>
</dbReference>
<feature type="compositionally biased region" description="Low complexity" evidence="2">
    <location>
        <begin position="16"/>
        <end position="27"/>
    </location>
</feature>
<feature type="compositionally biased region" description="Low complexity" evidence="2">
    <location>
        <begin position="153"/>
        <end position="176"/>
    </location>
</feature>